<name>A0ABQ9Y0Z9_9EUKA</name>
<keyword evidence="9 13" id="KW-1207">Sterol metabolism</keyword>
<dbReference type="InterPro" id="IPR041431">
    <property type="entry name" value="Mvd1_C"/>
</dbReference>
<keyword evidence="7 13" id="KW-0756">Sterol biosynthesis</keyword>
<dbReference type="PANTHER" id="PTHR10977:SF3">
    <property type="entry name" value="DIPHOSPHOMEVALONATE DECARBOXYLASE"/>
    <property type="match status" value="1"/>
</dbReference>
<keyword evidence="8 12" id="KW-0443">Lipid metabolism</keyword>
<comment type="similarity">
    <text evidence="1 12 13">Belongs to the diphosphomevalonate decarboxylase family.</text>
</comment>
<accession>A0ABQ9Y0Z9</accession>
<evidence type="ECO:0000313" key="17">
    <source>
        <dbReference type="Proteomes" id="UP001281761"/>
    </source>
</evidence>
<dbReference type="Pfam" id="PF18376">
    <property type="entry name" value="MDD_C"/>
    <property type="match status" value="1"/>
</dbReference>
<comment type="function">
    <text evidence="13">Catalyzes the ATP dependent decarboxylation of (R)-5-diphosphomevalonate to form isopentenyl diphosphate (IPP). Functions in the mevalonate (MVA) pathway leading to isopentenyl diphosphate (IPP), a key precursor for the biosynthesis of isoprenoids and sterol synthesis.</text>
</comment>
<keyword evidence="17" id="KW-1185">Reference proteome</keyword>
<dbReference type="InterPro" id="IPR005935">
    <property type="entry name" value="Mev_decarb"/>
</dbReference>
<dbReference type="Pfam" id="PF22700">
    <property type="entry name" value="MVD-like_N"/>
    <property type="match status" value="1"/>
</dbReference>
<dbReference type="SUPFAM" id="SSF55060">
    <property type="entry name" value="GHMP Kinase, C-terminal domain"/>
    <property type="match status" value="1"/>
</dbReference>
<evidence type="ECO:0000256" key="4">
    <source>
        <dbReference type="ARBA" id="ARBA00022741"/>
    </source>
</evidence>
<dbReference type="PANTHER" id="PTHR10977">
    <property type="entry name" value="DIPHOSPHOMEVALONATE DECARBOXYLASE"/>
    <property type="match status" value="1"/>
</dbReference>
<dbReference type="NCBIfam" id="TIGR01240">
    <property type="entry name" value="mevDPdecarb"/>
    <property type="match status" value="1"/>
</dbReference>
<evidence type="ECO:0000256" key="7">
    <source>
        <dbReference type="ARBA" id="ARBA00023011"/>
    </source>
</evidence>
<protein>
    <recommendedName>
        <fullName evidence="2 12">Diphosphomevalonate decarboxylase</fullName>
        <ecNumber evidence="2 12">4.1.1.33</ecNumber>
    </recommendedName>
</protein>
<dbReference type="InterPro" id="IPR036554">
    <property type="entry name" value="GHMP_kinase_C_sf"/>
</dbReference>
<keyword evidence="3 13" id="KW-0444">Lipid biosynthesis</keyword>
<dbReference type="InterPro" id="IPR014721">
    <property type="entry name" value="Ribsml_uS5_D2-typ_fold_subgr"/>
</dbReference>
<dbReference type="SUPFAM" id="SSF54211">
    <property type="entry name" value="Ribosomal protein S5 domain 2-like"/>
    <property type="match status" value="1"/>
</dbReference>
<keyword evidence="13" id="KW-0153">Cholesterol metabolism</keyword>
<dbReference type="InterPro" id="IPR053859">
    <property type="entry name" value="MVD-like_N"/>
</dbReference>
<dbReference type="InterPro" id="IPR029765">
    <property type="entry name" value="Mev_diP_decarb"/>
</dbReference>
<keyword evidence="10 13" id="KW-0753">Steroid metabolism</keyword>
<keyword evidence="11 12" id="KW-0456">Lyase</keyword>
<reference evidence="16 17" key="1">
    <citation type="journal article" date="2022" name="bioRxiv">
        <title>Genomics of Preaxostyla Flagellates Illuminates Evolutionary Transitions and the Path Towards Mitochondrial Loss.</title>
        <authorList>
            <person name="Novak L.V.F."/>
            <person name="Treitli S.C."/>
            <person name="Pyrih J."/>
            <person name="Halakuc P."/>
            <person name="Pipaliya S.V."/>
            <person name="Vacek V."/>
            <person name="Brzon O."/>
            <person name="Soukal P."/>
            <person name="Eme L."/>
            <person name="Dacks J.B."/>
            <person name="Karnkowska A."/>
            <person name="Elias M."/>
            <person name="Hampl V."/>
        </authorList>
    </citation>
    <scope>NUCLEOTIDE SEQUENCE [LARGE SCALE GENOMIC DNA]</scope>
    <source>
        <strain evidence="16">NAU3</strain>
        <tissue evidence="16">Gut</tissue>
    </source>
</reference>
<evidence type="ECO:0000256" key="6">
    <source>
        <dbReference type="ARBA" id="ARBA00022955"/>
    </source>
</evidence>
<dbReference type="Gene3D" id="3.30.230.10">
    <property type="match status" value="1"/>
</dbReference>
<keyword evidence="13" id="KW-0152">Cholesterol biosynthesis</keyword>
<dbReference type="GO" id="GO:0004163">
    <property type="term" value="F:diphosphomevalonate decarboxylase activity"/>
    <property type="evidence" value="ECO:0007669"/>
    <property type="project" value="UniProtKB-EC"/>
</dbReference>
<evidence type="ECO:0000313" key="16">
    <source>
        <dbReference type="EMBL" id="KAK2957418.1"/>
    </source>
</evidence>
<dbReference type="PIRSF" id="PIRSF015950">
    <property type="entry name" value="Mev_P_decrbx"/>
    <property type="match status" value="1"/>
</dbReference>
<evidence type="ECO:0000256" key="2">
    <source>
        <dbReference type="ARBA" id="ARBA00012296"/>
    </source>
</evidence>
<evidence type="ECO:0000256" key="8">
    <source>
        <dbReference type="ARBA" id="ARBA00023098"/>
    </source>
</evidence>
<organism evidence="16 17">
    <name type="scientific">Blattamonas nauphoetae</name>
    <dbReference type="NCBI Taxonomy" id="2049346"/>
    <lineage>
        <taxon>Eukaryota</taxon>
        <taxon>Metamonada</taxon>
        <taxon>Preaxostyla</taxon>
        <taxon>Oxymonadida</taxon>
        <taxon>Blattamonas</taxon>
    </lineage>
</organism>
<evidence type="ECO:0000256" key="5">
    <source>
        <dbReference type="ARBA" id="ARBA00022840"/>
    </source>
</evidence>
<evidence type="ECO:0000256" key="1">
    <source>
        <dbReference type="ARBA" id="ARBA00008831"/>
    </source>
</evidence>
<evidence type="ECO:0000256" key="11">
    <source>
        <dbReference type="ARBA" id="ARBA00023239"/>
    </source>
</evidence>
<evidence type="ECO:0000256" key="13">
    <source>
        <dbReference type="RuleBase" id="RU363086"/>
    </source>
</evidence>
<comment type="pathway">
    <text evidence="13">Steroid biosynthesis; cholesterol biosynthesis.</text>
</comment>
<dbReference type="InterPro" id="IPR020568">
    <property type="entry name" value="Ribosomal_Su5_D2-typ_SF"/>
</dbReference>
<keyword evidence="6 13" id="KW-0752">Steroid biosynthesis</keyword>
<gene>
    <name evidence="16" type="ORF">BLNAU_7574</name>
</gene>
<dbReference type="EC" id="4.1.1.33" evidence="2 12"/>
<comment type="catalytic activity">
    <reaction evidence="12 13">
        <text>(R)-5-diphosphomevalonate + ATP = isopentenyl diphosphate + ADP + phosphate + CO2</text>
        <dbReference type="Rhea" id="RHEA:23732"/>
        <dbReference type="ChEBI" id="CHEBI:16526"/>
        <dbReference type="ChEBI" id="CHEBI:30616"/>
        <dbReference type="ChEBI" id="CHEBI:43474"/>
        <dbReference type="ChEBI" id="CHEBI:57557"/>
        <dbReference type="ChEBI" id="CHEBI:128769"/>
        <dbReference type="ChEBI" id="CHEBI:456216"/>
        <dbReference type="EC" id="4.1.1.33"/>
    </reaction>
</comment>
<dbReference type="EMBL" id="JARBJD010000046">
    <property type="protein sequence ID" value="KAK2957418.1"/>
    <property type="molecule type" value="Genomic_DNA"/>
</dbReference>
<dbReference type="Gene3D" id="3.30.70.890">
    <property type="entry name" value="GHMP kinase, C-terminal domain"/>
    <property type="match status" value="1"/>
</dbReference>
<sequence length="370" mass="40502">MKVTVITAPNIALIKYWGKENEELFIPINSSLSVTLDSKDMSTTTTLSFNETNEDILILNGKQCPLAKRMTNILSWFRGETKETRPILINTQNSFPTAAGLASSSSSYSAFVIALFLLLNPTHPPTLSIEELSFLSTISRQGSGSSCRSMFGGCVEWEKGSSSDSRSSKAVQICTSAALSDLEILVCVVSSAAKSIGSTEGMQKTANDPSLRTLRETNVPPRLEKAKLSILSKDFASLAQITMDECTEFLHCCSTTIPPNGYLSPISTQIIQAVNDFNTINKNLLVFYTFDAGPNAILFTRTGDLLSFLDYFLRKPITNSSTKRTSVQTKDPICSKFIEEWHTGPGETDQEIIQTIIHTKVGEGPHIEIS</sequence>
<keyword evidence="5 12" id="KW-0067">ATP-binding</keyword>
<comment type="caution">
    <text evidence="16">The sequence shown here is derived from an EMBL/GenBank/DDBJ whole genome shotgun (WGS) entry which is preliminary data.</text>
</comment>
<feature type="domain" description="Mvd1 C-terminal" evidence="14">
    <location>
        <begin position="184"/>
        <end position="367"/>
    </location>
</feature>
<dbReference type="Proteomes" id="UP001281761">
    <property type="component" value="Unassembled WGS sequence"/>
</dbReference>
<keyword evidence="4 12" id="KW-0547">Nucleotide-binding</keyword>
<evidence type="ECO:0000259" key="15">
    <source>
        <dbReference type="Pfam" id="PF22700"/>
    </source>
</evidence>
<evidence type="ECO:0000259" key="14">
    <source>
        <dbReference type="Pfam" id="PF18376"/>
    </source>
</evidence>
<evidence type="ECO:0000256" key="3">
    <source>
        <dbReference type="ARBA" id="ARBA00022516"/>
    </source>
</evidence>
<feature type="domain" description="Diphosphomevalonate decarboxylase-like N-terminal" evidence="15">
    <location>
        <begin position="9"/>
        <end position="166"/>
    </location>
</feature>
<evidence type="ECO:0000256" key="9">
    <source>
        <dbReference type="ARBA" id="ARBA00023166"/>
    </source>
</evidence>
<evidence type="ECO:0000256" key="10">
    <source>
        <dbReference type="ARBA" id="ARBA00023221"/>
    </source>
</evidence>
<evidence type="ECO:0000256" key="12">
    <source>
        <dbReference type="PIRNR" id="PIRNR015950"/>
    </source>
</evidence>
<proteinExistence type="inferred from homology"/>